<dbReference type="InterPro" id="IPR058240">
    <property type="entry name" value="rSAM_sf"/>
</dbReference>
<accession>A0ABS0XEV9</accession>
<feature type="domain" description="Elp3/MiaA/NifB-like radical SAM core" evidence="6">
    <location>
        <begin position="197"/>
        <end position="403"/>
    </location>
</feature>
<evidence type="ECO:0000313" key="8">
    <source>
        <dbReference type="Proteomes" id="UP000634780"/>
    </source>
</evidence>
<dbReference type="SUPFAM" id="SSF102114">
    <property type="entry name" value="Radical SAM enzymes"/>
    <property type="match status" value="1"/>
</dbReference>
<dbReference type="InterPro" id="IPR023404">
    <property type="entry name" value="rSAM_horseshoe"/>
</dbReference>
<evidence type="ECO:0000256" key="4">
    <source>
        <dbReference type="ARBA" id="ARBA00023004"/>
    </source>
</evidence>
<proteinExistence type="predicted"/>
<comment type="cofactor">
    <cofactor evidence="1">
        <name>[4Fe-4S] cluster</name>
        <dbReference type="ChEBI" id="CHEBI:49883"/>
    </cofactor>
</comment>
<name>A0ABS0XEV9_9ACTN</name>
<dbReference type="RefSeq" id="WP_190120192.1">
    <property type="nucleotide sequence ID" value="NZ_BMVR01000021.1"/>
</dbReference>
<dbReference type="SFLD" id="SFLDG01082">
    <property type="entry name" value="B12-binding_domain_containing"/>
    <property type="match status" value="1"/>
</dbReference>
<evidence type="ECO:0000256" key="1">
    <source>
        <dbReference type="ARBA" id="ARBA00001966"/>
    </source>
</evidence>
<keyword evidence="8" id="KW-1185">Reference proteome</keyword>
<gene>
    <name evidence="7" type="ORF">JGB26_32555</name>
</gene>
<dbReference type="InterPro" id="IPR006638">
    <property type="entry name" value="Elp3/MiaA/NifB-like_rSAM"/>
</dbReference>
<keyword evidence="2" id="KW-0949">S-adenosyl-L-methionine</keyword>
<dbReference type="EMBL" id="JAEKOZ010000029">
    <property type="protein sequence ID" value="MBJ3811768.1"/>
    <property type="molecule type" value="Genomic_DNA"/>
</dbReference>
<keyword evidence="3" id="KW-0479">Metal-binding</keyword>
<comment type="caution">
    <text evidence="7">The sequence shown here is derived from an EMBL/GenBank/DDBJ whole genome shotgun (WGS) entry which is preliminary data.</text>
</comment>
<dbReference type="Proteomes" id="UP000634780">
    <property type="component" value="Unassembled WGS sequence"/>
</dbReference>
<dbReference type="Gene3D" id="3.80.30.20">
    <property type="entry name" value="tm_1862 like domain"/>
    <property type="match status" value="1"/>
</dbReference>
<evidence type="ECO:0000259" key="6">
    <source>
        <dbReference type="SMART" id="SM00729"/>
    </source>
</evidence>
<evidence type="ECO:0000256" key="2">
    <source>
        <dbReference type="ARBA" id="ARBA00022691"/>
    </source>
</evidence>
<protein>
    <submittedName>
        <fullName evidence="7">Radical SAM protein</fullName>
    </submittedName>
</protein>
<keyword evidence="5" id="KW-0411">Iron-sulfur</keyword>
<dbReference type="SMART" id="SM00729">
    <property type="entry name" value="Elp3"/>
    <property type="match status" value="1"/>
</dbReference>
<evidence type="ECO:0000256" key="5">
    <source>
        <dbReference type="ARBA" id="ARBA00023014"/>
    </source>
</evidence>
<dbReference type="PANTHER" id="PTHR43409:SF7">
    <property type="entry name" value="BLL1977 PROTEIN"/>
    <property type="match status" value="1"/>
</dbReference>
<keyword evidence="4" id="KW-0408">Iron</keyword>
<reference evidence="7 8" key="1">
    <citation type="submission" date="2020-12" db="EMBL/GenBank/DDBJ databases">
        <title>Streptomyces typhae sp. nov., a novel endophytic actinomycete isolated from the root of cattail pollen (Typha angustifolia L.).</title>
        <authorList>
            <person name="Peng C."/>
            <person name="Liu C."/>
        </authorList>
    </citation>
    <scope>NUCLEOTIDE SEQUENCE [LARGE SCALE GENOMIC DNA]</scope>
    <source>
        <strain evidence="7 8">JCM 4753</strain>
    </source>
</reference>
<sequence length="436" mass="47131">MSSVCLVIPSNPFDRYFIQLPLDAVTAAGQLRAAGHSVTIWDQRLQDAPAAAEPFDVLVVYSAIADRAQCYPLDLGPVRAAVERAVARFPHARTVAVGPHGTQLPESTRADLAVDHVAVGETDSATVGAVTDLLAGVTEPVLCDRSAPHNLLDSPAPRPKPYPAVPLDSFAFPAFDLVPTADYTAEVISGGLPLPGPCGMVLAARGCTYGCTYCHLPFGTRMRTQPLDRVVAEIDAQQNAGLEFVFFLDYVFGINRGFYSGLCERLDGRGLGWVGQTRAEIVLKSDVTQWARAGCQGMWLGAESPAIADTGVHKRVTEEQIKQAVLKLRDAGIVPFAFVLIGLPGDEACISGRLVDWAAEMPAWFGINQLYLRPGTTLYDQLAPEHNGGRMPTTWHEVEEVTRHYRATYPIDLDAQQQRLTELPNFLGNSIVPTAG</sequence>
<dbReference type="PANTHER" id="PTHR43409">
    <property type="entry name" value="ANAEROBIC MAGNESIUM-PROTOPORPHYRIN IX MONOMETHYL ESTER CYCLASE-RELATED"/>
    <property type="match status" value="1"/>
</dbReference>
<dbReference type="Pfam" id="PF04055">
    <property type="entry name" value="Radical_SAM"/>
    <property type="match status" value="1"/>
</dbReference>
<evidence type="ECO:0000313" key="7">
    <source>
        <dbReference type="EMBL" id="MBJ3811768.1"/>
    </source>
</evidence>
<dbReference type="SFLD" id="SFLDS00029">
    <property type="entry name" value="Radical_SAM"/>
    <property type="match status" value="1"/>
</dbReference>
<evidence type="ECO:0000256" key="3">
    <source>
        <dbReference type="ARBA" id="ARBA00022723"/>
    </source>
</evidence>
<organism evidence="7 8">
    <name type="scientific">Streptomyces flavofungini</name>
    <dbReference type="NCBI Taxonomy" id="68200"/>
    <lineage>
        <taxon>Bacteria</taxon>
        <taxon>Bacillati</taxon>
        <taxon>Actinomycetota</taxon>
        <taxon>Actinomycetes</taxon>
        <taxon>Kitasatosporales</taxon>
        <taxon>Streptomycetaceae</taxon>
        <taxon>Streptomyces</taxon>
    </lineage>
</organism>
<dbReference type="InterPro" id="IPR051198">
    <property type="entry name" value="BchE-like"/>
</dbReference>
<dbReference type="InterPro" id="IPR007197">
    <property type="entry name" value="rSAM"/>
</dbReference>